<keyword evidence="3" id="KW-1185">Reference proteome</keyword>
<dbReference type="RefSeq" id="XP_068347694.1">
    <property type="nucleotide sequence ID" value="XM_068512541.1"/>
</dbReference>
<dbReference type="Pfam" id="PF02138">
    <property type="entry name" value="Beach"/>
    <property type="match status" value="1"/>
</dbReference>
<evidence type="ECO:0000259" key="1">
    <source>
        <dbReference type="PROSITE" id="PS50197"/>
    </source>
</evidence>
<dbReference type="InterPro" id="IPR000409">
    <property type="entry name" value="BEACH_dom"/>
</dbReference>
<dbReference type="PANTHER" id="PTHR13743:SF161">
    <property type="entry name" value="BEIGE_BEACH DOMAIN CONTAINING PROTEIN"/>
    <property type="match status" value="1"/>
</dbReference>
<evidence type="ECO:0000313" key="2">
    <source>
        <dbReference type="EMBL" id="OHS94557.1"/>
    </source>
</evidence>
<dbReference type="Gene3D" id="1.10.1540.10">
    <property type="entry name" value="BEACH domain"/>
    <property type="match status" value="1"/>
</dbReference>
<organism evidence="2 3">
    <name type="scientific">Tritrichomonas foetus</name>
    <dbReference type="NCBI Taxonomy" id="1144522"/>
    <lineage>
        <taxon>Eukaryota</taxon>
        <taxon>Metamonada</taxon>
        <taxon>Parabasalia</taxon>
        <taxon>Tritrichomonadida</taxon>
        <taxon>Tritrichomonadidae</taxon>
        <taxon>Tritrichomonas</taxon>
    </lineage>
</organism>
<dbReference type="SMART" id="SM01026">
    <property type="entry name" value="Beach"/>
    <property type="match status" value="1"/>
</dbReference>
<comment type="caution">
    <text evidence="2">The sequence shown here is derived from an EMBL/GenBank/DDBJ whole genome shotgun (WGS) entry which is preliminary data.</text>
</comment>
<dbReference type="EMBL" id="MLAK01001309">
    <property type="protein sequence ID" value="OHS94557.1"/>
    <property type="molecule type" value="Genomic_DNA"/>
</dbReference>
<dbReference type="VEuPathDB" id="TrichDB:TRFO_39266"/>
<evidence type="ECO:0000313" key="3">
    <source>
        <dbReference type="Proteomes" id="UP000179807"/>
    </source>
</evidence>
<dbReference type="Pfam" id="PF15787">
    <property type="entry name" value="DUF4704"/>
    <property type="match status" value="1"/>
</dbReference>
<dbReference type="InterPro" id="IPR031570">
    <property type="entry name" value="NBEA/BDCP_DUF4704"/>
</dbReference>
<proteinExistence type="predicted"/>
<gene>
    <name evidence="2" type="ORF">TRFO_39266</name>
</gene>
<dbReference type="InterPro" id="IPR050865">
    <property type="entry name" value="BEACH_Domain"/>
</dbReference>
<dbReference type="PANTHER" id="PTHR13743">
    <property type="entry name" value="BEIGE/BEACH-RELATED"/>
    <property type="match status" value="1"/>
</dbReference>
<dbReference type="InterPro" id="IPR011047">
    <property type="entry name" value="Quinoprotein_ADH-like_sf"/>
</dbReference>
<feature type="domain" description="BEACH" evidence="1">
    <location>
        <begin position="1904"/>
        <end position="2175"/>
    </location>
</feature>
<dbReference type="Proteomes" id="UP000179807">
    <property type="component" value="Unassembled WGS sequence"/>
</dbReference>
<dbReference type="GeneID" id="94847245"/>
<accession>A0A1J4JAV0</accession>
<dbReference type="InterPro" id="IPR036372">
    <property type="entry name" value="BEACH_dom_sf"/>
</dbReference>
<dbReference type="PROSITE" id="PS50197">
    <property type="entry name" value="BEACH"/>
    <property type="match status" value="1"/>
</dbReference>
<reference evidence="2" key="1">
    <citation type="submission" date="2016-10" db="EMBL/GenBank/DDBJ databases">
        <authorList>
            <person name="Benchimol M."/>
            <person name="Almeida L.G."/>
            <person name="Vasconcelos A.T."/>
            <person name="Perreira-Neves A."/>
            <person name="Rosa I.A."/>
            <person name="Tasca T."/>
            <person name="Bogo M.R."/>
            <person name="de Souza W."/>
        </authorList>
    </citation>
    <scope>NUCLEOTIDE SEQUENCE [LARGE SCALE GENOMIC DNA]</scope>
    <source>
        <strain evidence="2">K</strain>
    </source>
</reference>
<dbReference type="InterPro" id="IPR015943">
    <property type="entry name" value="WD40/YVTN_repeat-like_dom_sf"/>
</dbReference>
<protein>
    <recommendedName>
        <fullName evidence="1">BEACH domain-containing protein</fullName>
    </recommendedName>
</protein>
<dbReference type="SUPFAM" id="SSF81837">
    <property type="entry name" value="BEACH domain"/>
    <property type="match status" value="1"/>
</dbReference>
<name>A0A1J4JAV0_9EUKA</name>
<dbReference type="SUPFAM" id="SSF50998">
    <property type="entry name" value="Quinoprotein alcohol dehydrogenase-like"/>
    <property type="match status" value="1"/>
</dbReference>
<dbReference type="Gene3D" id="2.130.10.10">
    <property type="entry name" value="YVTN repeat-like/Quinoprotein amine dehydrogenase"/>
    <property type="match status" value="1"/>
</dbReference>
<sequence length="2507" mass="288657">MDSILTPQLISEIFTIRLRFSSVEIDKNSDLLQFISNSELPKYSPHEIKQILDPGNKNETPFNILRNIGYDFKYNPSILEQISNLSNINQPTTDYLAIFVLHSFLSWELLVNETNEFTEFPPLVKSLIWTSNSQFHGIINQAINISICGACERGESSKIYEIIPFVLDYSKSVNCQNLLVYILGYISHDLYDDRNNTYIKNMSKLLDFDQSYFSDDSILQIIQILAKQYVDLDITSLKFITKALTILPEKCANFLIPVFPDSILNLLRKYNVQPIKFDLPPHKEPAISENMKTFGTAKGEYEFFDVQTIPEGFDPYFSMQFPKIMELSNFFPKNISKTLSLIVKCIKNDDSHIEMFISNFFNKIIPVFETTINTQSNNKEHDLYINMYIALLYIWNEISHNSLRTIFISSENASHFFISSIFNYSETVFNPSKDFDKINTIRAHALDCILSDDGSTIDSILSSDIMRFPNFAAELFLRLSNVTVMFAQCIKSNIKLVKTIINLALSYQHLELNILEGIDIQAIRNARISIFVTLAHLFSDQNMLKIFFDNALFLNSFFVFLFEEPVRPFVLSSLISYLTKIDTSFSLDIPSFFFKIINMIDLQLPGQRQMLLLYDLISALDEGLTYHQKDLAQFKDMCNILCQTMAKLENDELSKNIFKVTVNFLVLMSPFFDISALEIDALISCLTSFHDPEFVESLYNSFVSLLAGQQVAPNSPNFIICQPQVLKLLIQVLSTTPKLKDIIQFCYDLCEFSPQNLERCCDIKLDLFILKYLEKTKRTGEMDNQLVQQFIDLYSLLSLHHSSAQSVLRYISLLSPIDSTHVSKYHLKFIDSIDQMVIESSKLPRSTFPLNHKTMIVDSKNDFSGIENGFAITFWIFMESNVIDCRRIFTLTVGDQMEIGVLLSNNNLYVFHYEGLVSNEPTTSLIGESLKMHAWTFCVLCFSPTGKRIFVHYLLKPFGNEKKKNKIAIENFEKPIDPSKSLLKLGGYHNDRSLPLNDNVLSSLPCRLGAFGVYKNRNADDFMEIASLGLRNNSNPSIPPIAYVNDYSEFDETMPHGFVDVLADQCGVNTILPLFLQTNLKTFDEQPFNLSLEIILTLLMHVLTYSIDAQISFYQSKGFNIIAQLLTERWTPFFTMKTNNLLFQLLLSIQCEQLQQQIFDEVMTNFTFMQLLDPDLHLRIVKHWQSLFASFPNIAQNFSSFEDIVAVMRLFYWYTPAEPLLIRYIGIRQDSLNVEEIRRLLFNLLFRYATESFQQSHLQCIVAHCVSCTEIRQVREMVSFLTKVFVETPKTIEFNVECEYLIVLLHYFIKFPDDELRIQVLHLLLVAHQVELISDEFFQKQIDVILSIFPTHAIKRPLFDFLVENLESEPLLLNLCCFLALHFKDSSFMHRKVVRKHISPIWAVGPLCVALYVDKTVTSFIFECGMDDLCDILVQYDIFFERDDEFEAEVAEKLLEMSDDSTLNLIDIFELCQRLILFATTTTTLTSNLSSTTNQNNDDEIDMNNVISLLSQENETLIHTNIITSINERENVNNHDNENECEKGKDDENLELAEFTMFFNQLKQKKYNSPQMKFQLKFDRTKWLHKNLSIKCLSLLEKKFMQQFLPFDLLLCSFLQTTDFDGVYNHLNSINLTEKDTSECEHVVLPLLNYHTIHAHKKEYLKQQPFFNPLLYSQKFELLVSQVSPKLYHKKLQTSSINFEKYRNEIKEATKNVLDINISQYIIAATKQLKQFLERQQFQNDLNVRSWKRLWSALSIERAPWHIPCKSNAIFYRDVSACYSLAPIKMIKKASQNDSSNIELETFSKRGLVIDSLCTVVTVEKKLIANFELYDNYIKIIFRENGNKVYTIHLSSLTFVFKRPNNGIHFFTELGLSFHLLFHSPPDKILETIYSLLPVKRSVIFQRCESKKFFNILPYTSSWKLGKLSNYEYLLIINHFAGRSFNDLSTYPVFPWVLNNYSSDVVNSTDNYRNFHSSILIDNKFPQNSPIHILHFLNNVEPFKSLNKKYLTESSSHEEVEVINNTETEFNPEVDNYGNLDNNTLCLTIDDYKRYAISNGCELIPEFYSMPELFKNKYFVLPKWAESHEELIYKHRKILESDQISHSINEWIDSVFGRGSPFELFDTKHPQIEVVDSQRQPVFKRQLEFPTNATSAVACLINEEKPLIFTLLILLSDGKIGEVTLNLRFASSSTSTLPPSNSSGFYVGSNNSRAARSSFSRSNAQLSKVTSTDSVRSTGFGLSLPNATFKQTPLQNKSVLNHNSCVFATNDGKFIVSNQNQSQVYVFDVNTQKLIDIDLNSTDINSVTSDGIWLATGSDNASISLVRNYKNFTTIQLYRDAITACAVSQTFGIVVSGTRGGTLIICSTANGSLFKVISLDDKNEGNVTPIKILITQSWGFIVVYCTEIVSGIMKHFFNVFTVNGDLIRKTEILIDVNFMYSWTSFDGFDYIVYTSESGYVCFDEVFYLKQATPLYNCRAKIISIFFSKETSTLVLVSNEGKAIFLPIVFNQ</sequence>